<keyword evidence="5" id="KW-1185">Reference proteome</keyword>
<dbReference type="RefSeq" id="WP_268756739.1">
    <property type="nucleotide sequence ID" value="NZ_CP113836.1"/>
</dbReference>
<feature type="region of interest" description="Disordered" evidence="1">
    <location>
        <begin position="285"/>
        <end position="401"/>
    </location>
</feature>
<dbReference type="InterPro" id="IPR023346">
    <property type="entry name" value="Lysozyme-like_dom_sf"/>
</dbReference>
<dbReference type="InterPro" id="IPR043426">
    <property type="entry name" value="MltB-like"/>
</dbReference>
<feature type="compositionally biased region" description="Low complexity" evidence="1">
    <location>
        <begin position="377"/>
        <end position="401"/>
    </location>
</feature>
<keyword evidence="2" id="KW-0732">Signal</keyword>
<evidence type="ECO:0000259" key="3">
    <source>
        <dbReference type="Pfam" id="PF13406"/>
    </source>
</evidence>
<evidence type="ECO:0000313" key="5">
    <source>
        <dbReference type="Proteomes" id="UP001163203"/>
    </source>
</evidence>
<feature type="compositionally biased region" description="Low complexity" evidence="1">
    <location>
        <begin position="304"/>
        <end position="353"/>
    </location>
</feature>
<dbReference type="PANTHER" id="PTHR30163:SF8">
    <property type="entry name" value="LYTIC MUREIN TRANSGLYCOSYLASE"/>
    <property type="match status" value="1"/>
</dbReference>
<evidence type="ECO:0000256" key="1">
    <source>
        <dbReference type="SAM" id="MobiDB-lite"/>
    </source>
</evidence>
<proteinExistence type="predicted"/>
<gene>
    <name evidence="4" type="ORF">ORV05_01970</name>
</gene>
<dbReference type="Gene3D" id="1.10.530.10">
    <property type="match status" value="1"/>
</dbReference>
<dbReference type="Pfam" id="PF13406">
    <property type="entry name" value="SLT_2"/>
    <property type="match status" value="1"/>
</dbReference>
<dbReference type="PANTHER" id="PTHR30163">
    <property type="entry name" value="MEMBRANE-BOUND LYTIC MUREIN TRANSGLYCOSYLASE B"/>
    <property type="match status" value="1"/>
</dbReference>
<sequence length="401" mass="41299">MRFTRIRITRRKARRIALHHKTFIAALGGALAVLPATVTSGHAAQWARTPSTEHTRDTALVQGFDPKLVQISVDGSLPRPAVQVEPLPPEQLPSGPLGIPGSALKAYRNAAGLVAAEEPACHIDWALIASIGRIESNHARGGYVDAEGNTREPILGPELNGVGPVAAIPDTDGGRWDHDTVWDRAVGPTQFIPSTWLFWGVDGNGDGVADPNNIYDATFATGRYLCSGGLDLADPGWLRSAIYRYNNSDVYVDTVIRWAAAYRDGVMTLADSAVPLGAPGAVLAAEPGAPSVTTTSPPQPPTTTPATTTTRGSTPPSHPTGSSTTTTTPTCPSPSTSGTAPTTTTTNPTTTTTPPSPTPPVTGTTTPPSQDPCAPPTSTTGSSTTGSSTAGSSTASVTATS</sequence>
<feature type="chain" id="PRO_5047351706" evidence="2">
    <location>
        <begin position="33"/>
        <end position="401"/>
    </location>
</feature>
<dbReference type="GO" id="GO:0016757">
    <property type="term" value="F:glycosyltransferase activity"/>
    <property type="evidence" value="ECO:0007669"/>
    <property type="project" value="UniProtKB-KW"/>
</dbReference>
<dbReference type="InterPro" id="IPR031304">
    <property type="entry name" value="SLT_2"/>
</dbReference>
<reference evidence="4" key="1">
    <citation type="submission" date="2022-11" db="EMBL/GenBank/DDBJ databases">
        <authorList>
            <person name="Mo P."/>
        </authorList>
    </citation>
    <scope>NUCLEOTIDE SEQUENCE</scope>
    <source>
        <strain evidence="4">HUAS 11-8</strain>
    </source>
</reference>
<keyword evidence="4" id="KW-0328">Glycosyltransferase</keyword>
<dbReference type="EC" id="2.4.-.-" evidence="4"/>
<dbReference type="Proteomes" id="UP001163203">
    <property type="component" value="Chromosome"/>
</dbReference>
<feature type="domain" description="Transglycosylase SLT" evidence="3">
    <location>
        <begin position="182"/>
        <end position="229"/>
    </location>
</feature>
<evidence type="ECO:0000313" key="4">
    <source>
        <dbReference type="EMBL" id="WAL66607.1"/>
    </source>
</evidence>
<feature type="signal peptide" evidence="2">
    <location>
        <begin position="1"/>
        <end position="32"/>
    </location>
</feature>
<name>A0ABY7B5U0_9PSEU</name>
<keyword evidence="4" id="KW-0808">Transferase</keyword>
<protein>
    <submittedName>
        <fullName evidence="4">Lytic murein transglycosylase</fullName>
        <ecNumber evidence="4">2.4.-.-</ecNumber>
    </submittedName>
</protein>
<accession>A0ABY7B5U0</accession>
<dbReference type="SUPFAM" id="SSF53955">
    <property type="entry name" value="Lysozyme-like"/>
    <property type="match status" value="1"/>
</dbReference>
<evidence type="ECO:0000256" key="2">
    <source>
        <dbReference type="SAM" id="SignalP"/>
    </source>
</evidence>
<dbReference type="CDD" id="cd13399">
    <property type="entry name" value="Slt35-like"/>
    <property type="match status" value="1"/>
</dbReference>
<organism evidence="4 5">
    <name type="scientific">Amycolatopsis cynarae</name>
    <dbReference type="NCBI Taxonomy" id="2995223"/>
    <lineage>
        <taxon>Bacteria</taxon>
        <taxon>Bacillati</taxon>
        <taxon>Actinomycetota</taxon>
        <taxon>Actinomycetes</taxon>
        <taxon>Pseudonocardiales</taxon>
        <taxon>Pseudonocardiaceae</taxon>
        <taxon>Amycolatopsis</taxon>
    </lineage>
</organism>
<dbReference type="EMBL" id="CP113836">
    <property type="protein sequence ID" value="WAL66607.1"/>
    <property type="molecule type" value="Genomic_DNA"/>
</dbReference>